<keyword evidence="1" id="KW-0175">Coiled coil</keyword>
<evidence type="ECO:0000256" key="2">
    <source>
        <dbReference type="SAM" id="MobiDB-lite"/>
    </source>
</evidence>
<feature type="compositionally biased region" description="Low complexity" evidence="2">
    <location>
        <begin position="507"/>
        <end position="520"/>
    </location>
</feature>
<dbReference type="Proteomes" id="UP001209570">
    <property type="component" value="Unassembled WGS sequence"/>
</dbReference>
<proteinExistence type="predicted"/>
<dbReference type="PANTHER" id="PTHR44927">
    <property type="entry name" value="FK506-BINDING PROTEIN 15"/>
    <property type="match status" value="1"/>
</dbReference>
<feature type="compositionally biased region" description="Polar residues" evidence="2">
    <location>
        <begin position="415"/>
        <end position="425"/>
    </location>
</feature>
<dbReference type="AlphaFoldDB" id="A0AAD5LE72"/>
<feature type="region of interest" description="Disordered" evidence="2">
    <location>
        <begin position="365"/>
        <end position="427"/>
    </location>
</feature>
<feature type="compositionally biased region" description="Low complexity" evidence="2">
    <location>
        <begin position="258"/>
        <end position="271"/>
    </location>
</feature>
<feature type="coiled-coil region" evidence="1">
    <location>
        <begin position="656"/>
        <end position="876"/>
    </location>
</feature>
<sequence length="973" mass="105795">MADASSGGERRDVLVHSSTVYLYLYDAAQGSYAQQGDTALGCALLATPPAANAAFKLLFYNAQKQPVLQTAVTATAPRFTPQQNNYVNFYDATQRNYSMRFKDAAASAAFLRAVAFTKAQALASSAASYQDPQRGWLAQSDDLELGKDGTAVGAGDVVGLAWTTWQGSNSPAAFTANPMELTQQTPAETVPRDGDLKRLALVDSSNQDPMSRALTDALQGMQRHGRRVIAVVLPAIQQWLIAEVELVKVKKAKTGSVSAPAAAASSSSPAEAEAEEQSHDDLVHRMAVLSRAGSQGSGLIASMTMRPGTHEAHSPSVANPERRQTSFSLKSATMEEAIATPGQVPVPLPGIASELNALLAGRRPSASPSAALEQTPPPAAAPSAPRESLASRVFSPLKAQAANSERQSVAARGASPSSEHATAMSSELERLHKEQSELDELRRQLEESKRRLAEGADDAASNSSTTHVGAPPVTALTIAQPPGPAESLFSSPSALNGFKPWQPSPSPALSMSATSTSSPPFAAFSSSNAVRPGDSVLPSFSSSLSSSLISAPSAWAPPSSLPSRPHSGPTTGSGASPEIESGLMRLQRSSTSIESALQDLQSKMDRLLNMQSSSLKTNKYLSPSTTSGLYGASGGAGASPLGASSSSSSSMLLKNLEKALTQRDQLQDLNARLQESRETMESAIEDLQSQHEALQLENRNLLDKLQSGNHLQQEKFRLELRSVQQQLSHTQEQMLVYQEENFRLRQELAAKDESMQKEKLQIQDDARKQLEQLQRQLQQQVHQESKDTMDKLQSDKFRLEKQVSELHSQKTQLELERDSLATQLRLAQTQQSQWQDEKTQTMAIQDARVQELQAQVQQLSSDATALRQQLERHRADNTLLQDSLLSKEREMTQLQQAKTQQEYAALSELLKEFMNDIYFHFQDAFEEDAEFTGKEIVMAIRKILKQNTMEILAKLEEFWQLQHQQQQPSATSQ</sequence>
<feature type="region of interest" description="Disordered" evidence="2">
    <location>
        <begin position="255"/>
        <end position="279"/>
    </location>
</feature>
<evidence type="ECO:0000313" key="4">
    <source>
        <dbReference type="Proteomes" id="UP001209570"/>
    </source>
</evidence>
<feature type="region of interest" description="Disordered" evidence="2">
    <location>
        <begin position="554"/>
        <end position="578"/>
    </location>
</feature>
<organism evidence="3 4">
    <name type="scientific">Pythium insidiosum</name>
    <name type="common">Pythiosis disease agent</name>
    <dbReference type="NCBI Taxonomy" id="114742"/>
    <lineage>
        <taxon>Eukaryota</taxon>
        <taxon>Sar</taxon>
        <taxon>Stramenopiles</taxon>
        <taxon>Oomycota</taxon>
        <taxon>Peronosporomycetes</taxon>
        <taxon>Pythiales</taxon>
        <taxon>Pythiaceae</taxon>
        <taxon>Pythium</taxon>
    </lineage>
</organism>
<evidence type="ECO:0000256" key="1">
    <source>
        <dbReference type="SAM" id="Coils"/>
    </source>
</evidence>
<feature type="compositionally biased region" description="Low complexity" evidence="2">
    <location>
        <begin position="554"/>
        <end position="565"/>
    </location>
</feature>
<reference evidence="3" key="1">
    <citation type="submission" date="2021-12" db="EMBL/GenBank/DDBJ databases">
        <title>Prjna785345.</title>
        <authorList>
            <person name="Rujirawat T."/>
            <person name="Krajaejun T."/>
        </authorList>
    </citation>
    <scope>NUCLEOTIDE SEQUENCE</scope>
    <source>
        <strain evidence="3">Pi057C3</strain>
    </source>
</reference>
<name>A0AAD5LE72_PYTIN</name>
<accession>A0AAD5LE72</accession>
<gene>
    <name evidence="3" type="ORF">P43SY_008910</name>
</gene>
<keyword evidence="4" id="KW-1185">Reference proteome</keyword>
<dbReference type="PANTHER" id="PTHR44927:SF1">
    <property type="entry name" value="FK506-BINDING PROTEIN 15"/>
    <property type="match status" value="1"/>
</dbReference>
<evidence type="ECO:0000313" key="3">
    <source>
        <dbReference type="EMBL" id="KAJ0396616.1"/>
    </source>
</evidence>
<comment type="caution">
    <text evidence="3">The sequence shown here is derived from an EMBL/GenBank/DDBJ whole genome shotgun (WGS) entry which is preliminary data.</text>
</comment>
<feature type="region of interest" description="Disordered" evidence="2">
    <location>
        <begin position="449"/>
        <end position="520"/>
    </location>
</feature>
<protein>
    <submittedName>
        <fullName evidence="3">Uncharacterized protein</fullName>
    </submittedName>
</protein>
<dbReference type="EMBL" id="JAKCXM010000288">
    <property type="protein sequence ID" value="KAJ0396616.1"/>
    <property type="molecule type" value="Genomic_DNA"/>
</dbReference>